<comment type="similarity">
    <text evidence="1">Belongs to the mycobacterial PPE family.</text>
</comment>
<protein>
    <recommendedName>
        <fullName evidence="2">PPE domain-containing protein</fullName>
    </recommendedName>
</protein>
<dbReference type="Gene3D" id="1.20.1260.20">
    <property type="entry name" value="PPE superfamily"/>
    <property type="match status" value="1"/>
</dbReference>
<organism evidence="3 4">
    <name type="scientific">Amycolatopsis taiwanensis</name>
    <dbReference type="NCBI Taxonomy" id="342230"/>
    <lineage>
        <taxon>Bacteria</taxon>
        <taxon>Bacillati</taxon>
        <taxon>Actinomycetota</taxon>
        <taxon>Actinomycetes</taxon>
        <taxon>Pseudonocardiales</taxon>
        <taxon>Pseudonocardiaceae</taxon>
        <taxon>Amycolatopsis</taxon>
    </lineage>
</organism>
<keyword evidence="4" id="KW-1185">Reference proteome</keyword>
<evidence type="ECO:0000313" key="3">
    <source>
        <dbReference type="EMBL" id="GLY69392.1"/>
    </source>
</evidence>
<evidence type="ECO:0000256" key="1">
    <source>
        <dbReference type="ARBA" id="ARBA00010652"/>
    </source>
</evidence>
<gene>
    <name evidence="3" type="ORF">Atai01_60110</name>
</gene>
<comment type="caution">
    <text evidence="3">The sequence shown here is derived from an EMBL/GenBank/DDBJ whole genome shotgun (WGS) entry which is preliminary data.</text>
</comment>
<proteinExistence type="inferred from homology"/>
<accession>A0A9W6R889</accession>
<dbReference type="Proteomes" id="UP001165136">
    <property type="component" value="Unassembled WGS sequence"/>
</dbReference>
<dbReference type="Pfam" id="PF00823">
    <property type="entry name" value="PPE"/>
    <property type="match status" value="1"/>
</dbReference>
<evidence type="ECO:0000259" key="2">
    <source>
        <dbReference type="Pfam" id="PF00823"/>
    </source>
</evidence>
<name>A0A9W6R889_9PSEU</name>
<dbReference type="InterPro" id="IPR000030">
    <property type="entry name" value="PPE_dom"/>
</dbReference>
<sequence>MDEVPEPAQRYESYTHEAMAAEVEAGNDPAAAGEIGAQWAGLGARLRESMVALNALSGHSREIWQGPAAEAMRDTLARATDWSGRATEVSYLVSDAVTAQAGISARARAEMPPPVDFDPGRMIRDAVASGNFLEIIGLSDAISSRREEAEAARAKAIDVMTARDAALRAAVPSRWFPAPPESGPS</sequence>
<dbReference type="SUPFAM" id="SSF140459">
    <property type="entry name" value="PE/PPE dimer-like"/>
    <property type="match status" value="1"/>
</dbReference>
<dbReference type="AlphaFoldDB" id="A0A9W6R889"/>
<evidence type="ECO:0000313" key="4">
    <source>
        <dbReference type="Proteomes" id="UP001165136"/>
    </source>
</evidence>
<dbReference type="RefSeq" id="WP_285488975.1">
    <property type="nucleotide sequence ID" value="NZ_BSTI01000016.1"/>
</dbReference>
<dbReference type="InterPro" id="IPR038332">
    <property type="entry name" value="PPE_sf"/>
</dbReference>
<feature type="domain" description="PPE" evidence="2">
    <location>
        <begin position="16"/>
        <end position="171"/>
    </location>
</feature>
<reference evidence="3" key="1">
    <citation type="submission" date="2023-03" db="EMBL/GenBank/DDBJ databases">
        <title>Amycolatopsis taiwanensis NBRC 103393.</title>
        <authorList>
            <person name="Ichikawa N."/>
            <person name="Sato H."/>
            <person name="Tonouchi N."/>
        </authorList>
    </citation>
    <scope>NUCLEOTIDE SEQUENCE</scope>
    <source>
        <strain evidence="3">NBRC 103393</strain>
    </source>
</reference>
<dbReference type="EMBL" id="BSTI01000016">
    <property type="protein sequence ID" value="GLY69392.1"/>
    <property type="molecule type" value="Genomic_DNA"/>
</dbReference>